<proteinExistence type="predicted"/>
<keyword evidence="1" id="KW-0472">Membrane</keyword>
<name>X1ARK0_9ZZZZ</name>
<keyword evidence="1" id="KW-0812">Transmembrane</keyword>
<gene>
    <name evidence="2" type="ORF">S01H4_22167</name>
</gene>
<evidence type="ECO:0000256" key="1">
    <source>
        <dbReference type="SAM" id="Phobius"/>
    </source>
</evidence>
<dbReference type="AlphaFoldDB" id="X1ARK0"/>
<dbReference type="EMBL" id="BART01010117">
    <property type="protein sequence ID" value="GAG85355.1"/>
    <property type="molecule type" value="Genomic_DNA"/>
</dbReference>
<reference evidence="2" key="1">
    <citation type="journal article" date="2014" name="Front. Microbiol.">
        <title>High frequency of phylogenetically diverse reductive dehalogenase-homologous genes in deep subseafloor sedimentary metagenomes.</title>
        <authorList>
            <person name="Kawai M."/>
            <person name="Futagami T."/>
            <person name="Toyoda A."/>
            <person name="Takaki Y."/>
            <person name="Nishi S."/>
            <person name="Hori S."/>
            <person name="Arai W."/>
            <person name="Tsubouchi T."/>
            <person name="Morono Y."/>
            <person name="Uchiyama I."/>
            <person name="Ito T."/>
            <person name="Fujiyama A."/>
            <person name="Inagaki F."/>
            <person name="Takami H."/>
        </authorList>
    </citation>
    <scope>NUCLEOTIDE SEQUENCE</scope>
    <source>
        <strain evidence="2">Expedition CK06-06</strain>
    </source>
</reference>
<organism evidence="2">
    <name type="scientific">marine sediment metagenome</name>
    <dbReference type="NCBI Taxonomy" id="412755"/>
    <lineage>
        <taxon>unclassified sequences</taxon>
        <taxon>metagenomes</taxon>
        <taxon>ecological metagenomes</taxon>
    </lineage>
</organism>
<keyword evidence="1" id="KW-1133">Transmembrane helix</keyword>
<feature type="transmembrane region" description="Helical" evidence="1">
    <location>
        <begin position="60"/>
        <end position="81"/>
    </location>
</feature>
<sequence>EGLEEFNLIGIGLEPTQVTYNGSEIVYSVIDEDISLNLSSYDMNGPVSVNVYFAENNLDIFMAIAFNLLLLFILITLLKYFEWNIL</sequence>
<feature type="non-terminal residue" evidence="2">
    <location>
        <position position="1"/>
    </location>
</feature>
<comment type="caution">
    <text evidence="2">The sequence shown here is derived from an EMBL/GenBank/DDBJ whole genome shotgun (WGS) entry which is preliminary data.</text>
</comment>
<accession>X1ARK0</accession>
<evidence type="ECO:0000313" key="2">
    <source>
        <dbReference type="EMBL" id="GAG85355.1"/>
    </source>
</evidence>
<protein>
    <submittedName>
        <fullName evidence="2">Uncharacterized protein</fullName>
    </submittedName>
</protein>